<keyword evidence="4 5" id="KW-0472">Membrane</keyword>
<dbReference type="InterPro" id="IPR003689">
    <property type="entry name" value="ZIP"/>
</dbReference>
<keyword evidence="2 5" id="KW-0812">Transmembrane</keyword>
<dbReference type="PANTHER" id="PTHR16950">
    <property type="entry name" value="ZINC TRANSPORTER SLC39A7 HISTIDINE-RICH MEMBRANE PROTEIN KE4"/>
    <property type="match status" value="1"/>
</dbReference>
<evidence type="ECO:0000256" key="1">
    <source>
        <dbReference type="ARBA" id="ARBA00004141"/>
    </source>
</evidence>
<evidence type="ECO:0000313" key="6">
    <source>
        <dbReference type="EMBL" id="KAF0133238.1"/>
    </source>
</evidence>
<comment type="caution">
    <text evidence="6">The sequence shown here is derived from an EMBL/GenBank/DDBJ whole genome shotgun (WGS) entry which is preliminary data.</text>
</comment>
<dbReference type="Proteomes" id="UP000488506">
    <property type="component" value="Unassembled WGS sequence"/>
</dbReference>
<protein>
    <submittedName>
        <fullName evidence="6">Zinc/iron permease</fullName>
    </submittedName>
</protein>
<evidence type="ECO:0000256" key="5">
    <source>
        <dbReference type="SAM" id="Phobius"/>
    </source>
</evidence>
<dbReference type="Pfam" id="PF02535">
    <property type="entry name" value="Zip"/>
    <property type="match status" value="2"/>
</dbReference>
<evidence type="ECO:0000256" key="2">
    <source>
        <dbReference type="ARBA" id="ARBA00022692"/>
    </source>
</evidence>
<name>A0A833L2U0_UNCSA</name>
<feature type="transmembrane region" description="Helical" evidence="5">
    <location>
        <begin position="166"/>
        <end position="186"/>
    </location>
</feature>
<dbReference type="AlphaFoldDB" id="A0A833L2U0"/>
<feature type="transmembrane region" description="Helical" evidence="5">
    <location>
        <begin position="34"/>
        <end position="55"/>
    </location>
</feature>
<keyword evidence="3 5" id="KW-1133">Transmembrane helix</keyword>
<sequence>MVWAYTLLSVLLVSLVSLIGIFFISAKESWLKEILLVLVSFSAGSLLGGAFIHILPEAVKETGFTPILSFYILSGILIFFALEKIIFWRHCHIPTSKSHPHPVTYLNLIGDGFHNFLDGMLIAGSYLASIPLGIATTLAVLIHEVPQEIGDFGVLIYGGFSKPKALALNFASAAAAFIGAFLVLILSLKSEMISSFLLPITAGGFIYIAGSDLIPELKKEVSIRRSLIQFFSVVFGILIMAGLLFIPGIK</sequence>
<organism evidence="6 7">
    <name type="scientific">Candidatus Saganbacteria bacterium</name>
    <dbReference type="NCBI Taxonomy" id="2575572"/>
    <lineage>
        <taxon>Bacteria</taxon>
        <taxon>Bacillati</taxon>
        <taxon>Saganbacteria</taxon>
    </lineage>
</organism>
<feature type="transmembrane region" description="Helical" evidence="5">
    <location>
        <begin position="6"/>
        <end position="25"/>
    </location>
</feature>
<dbReference type="GO" id="GO:0016020">
    <property type="term" value="C:membrane"/>
    <property type="evidence" value="ECO:0007669"/>
    <property type="project" value="UniProtKB-SubCell"/>
</dbReference>
<reference evidence="6 7" key="1">
    <citation type="submission" date="2019-12" db="EMBL/GenBank/DDBJ databases">
        <authorList>
            <person name="Wolfe R."/>
            <person name="Danczak R."/>
            <person name="Wilkins M."/>
        </authorList>
    </citation>
    <scope>NUCLEOTIDE SEQUENCE [LARGE SCALE GENOMIC DNA]</scope>
    <source>
        <strain evidence="6">X2_MaxBin.013</strain>
    </source>
</reference>
<dbReference type="GO" id="GO:0006882">
    <property type="term" value="P:intracellular zinc ion homeostasis"/>
    <property type="evidence" value="ECO:0007669"/>
    <property type="project" value="TreeGrafter"/>
</dbReference>
<gene>
    <name evidence="6" type="ORF">FD145_1383</name>
</gene>
<evidence type="ECO:0000256" key="3">
    <source>
        <dbReference type="ARBA" id="ARBA00022989"/>
    </source>
</evidence>
<evidence type="ECO:0000313" key="7">
    <source>
        <dbReference type="Proteomes" id="UP000488506"/>
    </source>
</evidence>
<comment type="subcellular location">
    <subcellularLocation>
        <location evidence="1">Membrane</location>
        <topology evidence="1">Multi-pass membrane protein</topology>
    </subcellularLocation>
</comment>
<evidence type="ECO:0000256" key="4">
    <source>
        <dbReference type="ARBA" id="ARBA00023136"/>
    </source>
</evidence>
<dbReference type="GO" id="GO:0005385">
    <property type="term" value="F:zinc ion transmembrane transporter activity"/>
    <property type="evidence" value="ECO:0007669"/>
    <property type="project" value="TreeGrafter"/>
</dbReference>
<accession>A0A833L2U0</accession>
<proteinExistence type="predicted"/>
<dbReference type="EMBL" id="WPAF01000031">
    <property type="protein sequence ID" value="KAF0133238.1"/>
    <property type="molecule type" value="Genomic_DNA"/>
</dbReference>
<feature type="transmembrane region" description="Helical" evidence="5">
    <location>
        <begin position="192"/>
        <end position="214"/>
    </location>
</feature>
<feature type="transmembrane region" description="Helical" evidence="5">
    <location>
        <begin position="67"/>
        <end position="87"/>
    </location>
</feature>
<dbReference type="PANTHER" id="PTHR16950:SF16">
    <property type="entry name" value="ZINC TRANSPORTER ZIP13"/>
    <property type="match status" value="1"/>
</dbReference>
<feature type="transmembrane region" description="Helical" evidence="5">
    <location>
        <begin position="226"/>
        <end position="249"/>
    </location>
</feature>